<dbReference type="GO" id="GO:0006955">
    <property type="term" value="P:immune response"/>
    <property type="evidence" value="ECO:0007669"/>
    <property type="project" value="TreeGrafter"/>
</dbReference>
<evidence type="ECO:0000256" key="10">
    <source>
        <dbReference type="ARBA" id="ARBA00023319"/>
    </source>
</evidence>
<keyword evidence="5" id="KW-1133">Transmembrane helix</keyword>
<dbReference type="InterPro" id="IPR036179">
    <property type="entry name" value="Ig-like_dom_sf"/>
</dbReference>
<dbReference type="GO" id="GO:0042102">
    <property type="term" value="P:positive regulation of T cell proliferation"/>
    <property type="evidence" value="ECO:0007669"/>
    <property type="project" value="TreeGrafter"/>
</dbReference>
<name>A0A3P9QJF6_POERE</name>
<dbReference type="FunFam" id="2.60.40.10:FF:000142">
    <property type="entry name" value="V-set domain-containing T-cell activation inhibitor 1"/>
    <property type="match status" value="2"/>
</dbReference>
<accession>A0A3P9QJF6</accession>
<dbReference type="GO" id="GO:0071222">
    <property type="term" value="P:cellular response to lipopolysaccharide"/>
    <property type="evidence" value="ECO:0007669"/>
    <property type="project" value="TreeGrafter"/>
</dbReference>
<evidence type="ECO:0000256" key="5">
    <source>
        <dbReference type="ARBA" id="ARBA00022989"/>
    </source>
</evidence>
<dbReference type="GO" id="GO:0009897">
    <property type="term" value="C:external side of plasma membrane"/>
    <property type="evidence" value="ECO:0007669"/>
    <property type="project" value="TreeGrafter"/>
</dbReference>
<dbReference type="InterPro" id="IPR013106">
    <property type="entry name" value="Ig_V-set"/>
</dbReference>
<dbReference type="GO" id="GO:0007166">
    <property type="term" value="P:cell surface receptor signaling pathway"/>
    <property type="evidence" value="ECO:0007669"/>
    <property type="project" value="TreeGrafter"/>
</dbReference>
<dbReference type="Pfam" id="PF22705">
    <property type="entry name" value="C2-set_3"/>
    <property type="match status" value="2"/>
</dbReference>
<dbReference type="GeneTree" id="ENSGT01050000244843"/>
<keyword evidence="4 12" id="KW-0732">Signal</keyword>
<dbReference type="Pfam" id="PF07686">
    <property type="entry name" value="V-set"/>
    <property type="match status" value="2"/>
</dbReference>
<reference evidence="15" key="1">
    <citation type="submission" date="2013-11" db="EMBL/GenBank/DDBJ databases">
        <title>The genomic landscape of the Guanapo guppy.</title>
        <authorList>
            <person name="Kuenstner A."/>
            <person name="Dreyer C."/>
        </authorList>
    </citation>
    <scope>NUCLEOTIDE SEQUENCE</scope>
    <source>
        <strain evidence="15">Guanapo</strain>
    </source>
</reference>
<evidence type="ECO:0000256" key="4">
    <source>
        <dbReference type="ARBA" id="ARBA00022729"/>
    </source>
</evidence>
<keyword evidence="8" id="KW-0675">Receptor</keyword>
<evidence type="ECO:0000256" key="8">
    <source>
        <dbReference type="ARBA" id="ARBA00023170"/>
    </source>
</evidence>
<dbReference type="InterPro" id="IPR051713">
    <property type="entry name" value="T-cell_Activation_Regulation"/>
</dbReference>
<keyword evidence="3" id="KW-0812">Transmembrane</keyword>
<dbReference type="AlphaFoldDB" id="A0A3P9QJF6"/>
<evidence type="ECO:0000313" key="14">
    <source>
        <dbReference type="Ensembl" id="ENSPREP00000033788.1"/>
    </source>
</evidence>
<dbReference type="Ensembl" id="ENSPRET00000034168.1">
    <property type="protein sequence ID" value="ENSPREP00000033788.1"/>
    <property type="gene ID" value="ENSPREG00000022884.1"/>
</dbReference>
<comment type="subcellular location">
    <subcellularLocation>
        <location evidence="1">Cell membrane</location>
        <topology evidence="1">Single-pass type I membrane protein</topology>
    </subcellularLocation>
</comment>
<organism evidence="14 15">
    <name type="scientific">Poecilia reticulata</name>
    <name type="common">Guppy</name>
    <name type="synonym">Acanthophacelus reticulatus</name>
    <dbReference type="NCBI Taxonomy" id="8081"/>
    <lineage>
        <taxon>Eukaryota</taxon>
        <taxon>Metazoa</taxon>
        <taxon>Chordata</taxon>
        <taxon>Craniata</taxon>
        <taxon>Vertebrata</taxon>
        <taxon>Euteleostomi</taxon>
        <taxon>Actinopterygii</taxon>
        <taxon>Neopterygii</taxon>
        <taxon>Teleostei</taxon>
        <taxon>Neoteleostei</taxon>
        <taxon>Acanthomorphata</taxon>
        <taxon>Ovalentaria</taxon>
        <taxon>Atherinomorphae</taxon>
        <taxon>Cyprinodontiformes</taxon>
        <taxon>Poeciliidae</taxon>
        <taxon>Poeciliinae</taxon>
        <taxon>Poecilia</taxon>
    </lineage>
</organism>
<dbReference type="GO" id="GO:0031295">
    <property type="term" value="P:T cell costimulation"/>
    <property type="evidence" value="ECO:0007669"/>
    <property type="project" value="TreeGrafter"/>
</dbReference>
<evidence type="ECO:0000256" key="9">
    <source>
        <dbReference type="ARBA" id="ARBA00023180"/>
    </source>
</evidence>
<evidence type="ECO:0000256" key="12">
    <source>
        <dbReference type="SAM" id="SignalP"/>
    </source>
</evidence>
<feature type="domain" description="Ig-like" evidence="13">
    <location>
        <begin position="1"/>
        <end position="102"/>
    </location>
</feature>
<keyword evidence="6" id="KW-0472">Membrane</keyword>
<feature type="domain" description="Ig-like" evidence="13">
    <location>
        <begin position="303"/>
        <end position="383"/>
    </location>
</feature>
<keyword evidence="10" id="KW-0393">Immunoglobulin domain</keyword>
<dbReference type="PANTHER" id="PTHR25466">
    <property type="entry name" value="T-LYMPHOCYTE ACTIVATION ANTIGEN"/>
    <property type="match status" value="1"/>
</dbReference>
<dbReference type="SUPFAM" id="SSF48726">
    <property type="entry name" value="Immunoglobulin"/>
    <property type="match status" value="4"/>
</dbReference>
<dbReference type="PANTHER" id="PTHR25466:SF14">
    <property type="entry name" value="BUTYROPHILIN SUBFAMILY 2 MEMBER A2-LIKE-RELATED"/>
    <property type="match status" value="1"/>
</dbReference>
<evidence type="ECO:0000259" key="13">
    <source>
        <dbReference type="PROSITE" id="PS50835"/>
    </source>
</evidence>
<dbReference type="SMART" id="SM00406">
    <property type="entry name" value="IGv"/>
    <property type="match status" value="2"/>
</dbReference>
<reference evidence="14" key="3">
    <citation type="submission" date="2025-09" db="UniProtKB">
        <authorList>
            <consortium name="Ensembl"/>
        </authorList>
    </citation>
    <scope>IDENTIFICATION</scope>
    <source>
        <strain evidence="14">Guanapo</strain>
    </source>
</reference>
<dbReference type="PROSITE" id="PS50835">
    <property type="entry name" value="IG_LIKE"/>
    <property type="match status" value="3"/>
</dbReference>
<dbReference type="InterPro" id="IPR053896">
    <property type="entry name" value="BTN3A2-like_Ig-C"/>
</dbReference>
<feature type="signal peptide" evidence="12">
    <location>
        <begin position="1"/>
        <end position="17"/>
    </location>
</feature>
<proteinExistence type="predicted"/>
<dbReference type="InterPro" id="IPR013783">
    <property type="entry name" value="Ig-like_fold"/>
</dbReference>
<reference evidence="14" key="2">
    <citation type="submission" date="2025-08" db="UniProtKB">
        <authorList>
            <consortium name="Ensembl"/>
        </authorList>
    </citation>
    <scope>IDENTIFICATION</scope>
    <source>
        <strain evidence="14">Guanapo</strain>
    </source>
</reference>
<keyword evidence="15" id="KW-1185">Reference proteome</keyword>
<dbReference type="Proteomes" id="UP000242638">
    <property type="component" value="Unassembled WGS sequence"/>
</dbReference>
<feature type="compositionally biased region" description="Polar residues" evidence="11">
    <location>
        <begin position="438"/>
        <end position="447"/>
    </location>
</feature>
<dbReference type="Bgee" id="ENSPREG00000022884">
    <property type="expression patterns" value="Expressed in caudal fin and 1 other cell type or tissue"/>
</dbReference>
<evidence type="ECO:0000256" key="6">
    <source>
        <dbReference type="ARBA" id="ARBA00023136"/>
    </source>
</evidence>
<dbReference type="Gene3D" id="2.60.40.10">
    <property type="entry name" value="Immunoglobulins"/>
    <property type="match status" value="4"/>
</dbReference>
<dbReference type="OMA" id="DIEWERT"/>
<feature type="domain" description="Ig-like" evidence="13">
    <location>
        <begin position="160"/>
        <end position="290"/>
    </location>
</feature>
<feature type="compositionally biased region" description="Basic and acidic residues" evidence="11">
    <location>
        <begin position="416"/>
        <end position="436"/>
    </location>
</feature>
<feature type="region of interest" description="Disordered" evidence="11">
    <location>
        <begin position="416"/>
        <end position="447"/>
    </location>
</feature>
<keyword evidence="2" id="KW-1003">Cell membrane</keyword>
<evidence type="ECO:0000256" key="3">
    <source>
        <dbReference type="ARBA" id="ARBA00022692"/>
    </source>
</evidence>
<feature type="chain" id="PRO_5018320289" description="Ig-like domain-containing protein" evidence="12">
    <location>
        <begin position="18"/>
        <end position="447"/>
    </location>
</feature>
<keyword evidence="9" id="KW-0325">Glycoprotein</keyword>
<keyword evidence="7" id="KW-1015">Disulfide bond</keyword>
<evidence type="ECO:0000256" key="7">
    <source>
        <dbReference type="ARBA" id="ARBA00023157"/>
    </source>
</evidence>
<dbReference type="GO" id="GO:0042130">
    <property type="term" value="P:negative regulation of T cell proliferation"/>
    <property type="evidence" value="ECO:0007669"/>
    <property type="project" value="TreeGrafter"/>
</dbReference>
<evidence type="ECO:0000256" key="11">
    <source>
        <dbReference type="SAM" id="MobiDB-lite"/>
    </source>
</evidence>
<evidence type="ECO:0000313" key="15">
    <source>
        <dbReference type="Proteomes" id="UP000242638"/>
    </source>
</evidence>
<dbReference type="InterPro" id="IPR007110">
    <property type="entry name" value="Ig-like_dom"/>
</dbReference>
<sequence>MIMKLICCLLPCQIQLGSDPLIHWYQVSAGDLLVHSYYNGRDQLDHQKQNFQNRTSLILDQISRGNASLLLKEVKIQDEGRYKCYTSTRFLMHFLLFSAPVSDIRIHQDGNKITCSSEGIYPQPELTWSTEPPSNTALNETTIHQTEDQLYNISSFLMDPNNETDLIYSCSIRTRSSNRTETLIKPGEKTFHLLPVADPDPVSCVFRHSCLLPCQFQSGSGPEIRWSNPSSAGELLVHSYYDGQDQLDQQNQNFQGRTSLFLDQISRGNASLLLKEVKIQDEGRYKCNISTSFDAFFFLFLAPVSDIRIHQDGNRITCSSEGIYPQPELTWSTEPPSNTALQNRTTVHQTEEKLYDISSSLTGPDGSDLTYSCIYCINSASVDASSEDQYLSCLEENSSWIHHFLSLFCCCRCKKDGNKEKGDEKKKSKDSKKGESETFGNFSEESE</sequence>
<protein>
    <recommendedName>
        <fullName evidence="13">Ig-like domain-containing protein</fullName>
    </recommendedName>
</protein>
<evidence type="ECO:0000256" key="2">
    <source>
        <dbReference type="ARBA" id="ARBA00022475"/>
    </source>
</evidence>
<evidence type="ECO:0000256" key="1">
    <source>
        <dbReference type="ARBA" id="ARBA00004251"/>
    </source>
</evidence>